<dbReference type="AlphaFoldDB" id="G2YIA9"/>
<evidence type="ECO:0000313" key="1">
    <source>
        <dbReference type="EMBL" id="CCD51446.1"/>
    </source>
</evidence>
<name>G2YIA9_BOTF4</name>
<dbReference type="InParanoid" id="G2YIA9"/>
<sequence>MEELLMFLVQGRAKNGKLWQDDSSWCGFDHHYSTSHSNGACCHVIPDRSPSPEFNLITRQTRSNT</sequence>
<proteinExistence type="predicted"/>
<accession>G2YIA9</accession>
<dbReference type="HOGENOM" id="CLU_2849441_0_0_1"/>
<dbReference type="Proteomes" id="UP000008177">
    <property type="component" value="Unplaced contigs"/>
</dbReference>
<evidence type="ECO:0000313" key="2">
    <source>
        <dbReference type="Proteomes" id="UP000008177"/>
    </source>
</evidence>
<reference evidence="2" key="1">
    <citation type="journal article" date="2011" name="PLoS Genet.">
        <title>Genomic analysis of the necrotrophic fungal pathogens Sclerotinia sclerotiorum and Botrytis cinerea.</title>
        <authorList>
            <person name="Amselem J."/>
            <person name="Cuomo C.A."/>
            <person name="van Kan J.A."/>
            <person name="Viaud M."/>
            <person name="Benito E.P."/>
            <person name="Couloux A."/>
            <person name="Coutinho P.M."/>
            <person name="de Vries R.P."/>
            <person name="Dyer P.S."/>
            <person name="Fillinger S."/>
            <person name="Fournier E."/>
            <person name="Gout L."/>
            <person name="Hahn M."/>
            <person name="Kohn L."/>
            <person name="Lapalu N."/>
            <person name="Plummer K.M."/>
            <person name="Pradier J.M."/>
            <person name="Quevillon E."/>
            <person name="Sharon A."/>
            <person name="Simon A."/>
            <person name="ten Have A."/>
            <person name="Tudzynski B."/>
            <person name="Tudzynski P."/>
            <person name="Wincker P."/>
            <person name="Andrew M."/>
            <person name="Anthouard V."/>
            <person name="Beever R.E."/>
            <person name="Beffa R."/>
            <person name="Benoit I."/>
            <person name="Bouzid O."/>
            <person name="Brault B."/>
            <person name="Chen Z."/>
            <person name="Choquer M."/>
            <person name="Collemare J."/>
            <person name="Cotton P."/>
            <person name="Danchin E.G."/>
            <person name="Da Silva C."/>
            <person name="Gautier A."/>
            <person name="Giraud C."/>
            <person name="Giraud T."/>
            <person name="Gonzalez C."/>
            <person name="Grossetete S."/>
            <person name="Guldener U."/>
            <person name="Henrissat B."/>
            <person name="Howlett B.J."/>
            <person name="Kodira C."/>
            <person name="Kretschmer M."/>
            <person name="Lappartient A."/>
            <person name="Leroch M."/>
            <person name="Levis C."/>
            <person name="Mauceli E."/>
            <person name="Neuveglise C."/>
            <person name="Oeser B."/>
            <person name="Pearson M."/>
            <person name="Poulain J."/>
            <person name="Poussereau N."/>
            <person name="Quesneville H."/>
            <person name="Rascle C."/>
            <person name="Schumacher J."/>
            <person name="Segurens B."/>
            <person name="Sexton A."/>
            <person name="Silva E."/>
            <person name="Sirven C."/>
            <person name="Soanes D.M."/>
            <person name="Talbot N.J."/>
            <person name="Templeton M."/>
            <person name="Yandava C."/>
            <person name="Yarden O."/>
            <person name="Zeng Q."/>
            <person name="Rollins J.A."/>
            <person name="Lebrun M.H."/>
            <person name="Dickman M."/>
        </authorList>
    </citation>
    <scope>NUCLEOTIDE SEQUENCE [LARGE SCALE GENOMIC DNA]</scope>
    <source>
        <strain evidence="2">T4</strain>
    </source>
</reference>
<protein>
    <submittedName>
        <fullName evidence="1">Uncharacterized protein</fullName>
    </submittedName>
</protein>
<dbReference type="EMBL" id="FQ790337">
    <property type="protein sequence ID" value="CCD51446.1"/>
    <property type="molecule type" value="Genomic_DNA"/>
</dbReference>
<organism evidence="1 2">
    <name type="scientific">Botryotinia fuckeliana (strain T4)</name>
    <name type="common">Noble rot fungus</name>
    <name type="synonym">Botrytis cinerea</name>
    <dbReference type="NCBI Taxonomy" id="999810"/>
    <lineage>
        <taxon>Eukaryota</taxon>
        <taxon>Fungi</taxon>
        <taxon>Dikarya</taxon>
        <taxon>Ascomycota</taxon>
        <taxon>Pezizomycotina</taxon>
        <taxon>Leotiomycetes</taxon>
        <taxon>Helotiales</taxon>
        <taxon>Sclerotiniaceae</taxon>
        <taxon>Botrytis</taxon>
    </lineage>
</organism>
<gene>
    <name evidence="1" type="ORF">BofuT4_P017520.1</name>
</gene>